<dbReference type="Proteomes" id="UP000321886">
    <property type="component" value="Unassembled WGS sequence"/>
</dbReference>
<proteinExistence type="predicted"/>
<protein>
    <submittedName>
        <fullName evidence="1">Protein RocB</fullName>
    </submittedName>
</protein>
<dbReference type="InterPro" id="IPR012166">
    <property type="entry name" value="Uncharacterised_RocB"/>
</dbReference>
<dbReference type="RefSeq" id="WP_146817169.1">
    <property type="nucleotide sequence ID" value="NZ_BJYD01000024.1"/>
</dbReference>
<dbReference type="PANTHER" id="PTHR43808:SF27">
    <property type="entry name" value="PROTEIN ROCB"/>
    <property type="match status" value="1"/>
</dbReference>
<dbReference type="AlphaFoldDB" id="A0A511WTQ9"/>
<dbReference type="OrthoDB" id="9815360at2"/>
<dbReference type="InterPro" id="IPR050072">
    <property type="entry name" value="Peptidase_M20A"/>
</dbReference>
<evidence type="ECO:0000313" key="2">
    <source>
        <dbReference type="Proteomes" id="UP000321886"/>
    </source>
</evidence>
<dbReference type="GO" id="GO:0016787">
    <property type="term" value="F:hydrolase activity"/>
    <property type="evidence" value="ECO:0007669"/>
    <property type="project" value="InterPro"/>
</dbReference>
<dbReference type="PIRSF" id="PIRSF010386">
    <property type="entry name" value="RocB"/>
    <property type="match status" value="1"/>
</dbReference>
<dbReference type="PANTHER" id="PTHR43808">
    <property type="entry name" value="ACETYLORNITHINE DEACETYLASE"/>
    <property type="match status" value="1"/>
</dbReference>
<comment type="caution">
    <text evidence="1">The sequence shown here is derived from an EMBL/GenBank/DDBJ whole genome shotgun (WGS) entry which is preliminary data.</text>
</comment>
<reference evidence="1 2" key="1">
    <citation type="submission" date="2019-07" db="EMBL/GenBank/DDBJ databases">
        <title>Whole genome shotgun sequence of Halobacillus faecis NBRC 103569.</title>
        <authorList>
            <person name="Hosoyama A."/>
            <person name="Uohara A."/>
            <person name="Ohji S."/>
            <person name="Ichikawa N."/>
        </authorList>
    </citation>
    <scope>NUCLEOTIDE SEQUENCE [LARGE SCALE GENOMIC DNA]</scope>
    <source>
        <strain evidence="1 2">NBRC 103569</strain>
    </source>
</reference>
<name>A0A511WTQ9_9BACI</name>
<accession>A0A511WTQ9</accession>
<dbReference type="Gene3D" id="3.40.630.10">
    <property type="entry name" value="Zn peptidases"/>
    <property type="match status" value="1"/>
</dbReference>
<sequence>MTLSSQADALQPRSPETLYAEIRDLKDEDKIERLTKALVHIPSINGTSGEVTIAEYLEAFIRTIPYFKDHPEAVWTQPLKNDFLGRKNVYAIIRNQKHADTVLYHSHMDTVGIDDFGKLKGLAYHPHQLREHFAKHGPTPEIRSHARSEDWMFGRGSVDMKSGIAVHLVNLIHFSKRSEELEGNVLLMLNPIEENEHTGVIDSVEELQRLQKEWGLDLKVAINNDFVTELYPGDPNYYIYTGAIGKLLPCFSIFGREAHVGETLTGVDPTLISAEINRRINNNMELSERINGEHMLPPTCLQQRDQKDFYNVQTPLNSRLYFNYFIYESSPDEVMEKLVSKTTEACASTQAHMEKQYRTFLRTGNYPDQESLHWDVSIYTYEEYVRHLETEGIDVRTFIEELEYSQEEMDKREIAFHVVESLQSVDPDKQPKVVIFFAPPYCPHNFLREEVESEKRIIDVLQEVTSQNKDQVEGTFAVKKFFPFLSDSSYLSLHDSEEEVQALIDNFPEYHEIYPVPIQEIRKLNIPSINMGVYGKDAHKYTERVYKPYTFTTLPQLTRQVTEKIFQN</sequence>
<dbReference type="EMBL" id="BJYD01000024">
    <property type="protein sequence ID" value="GEN54525.1"/>
    <property type="molecule type" value="Genomic_DNA"/>
</dbReference>
<evidence type="ECO:0000313" key="1">
    <source>
        <dbReference type="EMBL" id="GEN54525.1"/>
    </source>
</evidence>
<organism evidence="1 2">
    <name type="scientific">Halobacillus faecis</name>
    <dbReference type="NCBI Taxonomy" id="360184"/>
    <lineage>
        <taxon>Bacteria</taxon>
        <taxon>Bacillati</taxon>
        <taxon>Bacillota</taxon>
        <taxon>Bacilli</taxon>
        <taxon>Bacillales</taxon>
        <taxon>Bacillaceae</taxon>
        <taxon>Halobacillus</taxon>
    </lineage>
</organism>
<gene>
    <name evidence="1" type="primary">rocB</name>
    <name evidence="1" type="ORF">HFA01_27870</name>
</gene>
<keyword evidence="2" id="KW-1185">Reference proteome</keyword>
<dbReference type="SUPFAM" id="SSF53187">
    <property type="entry name" value="Zn-dependent exopeptidases"/>
    <property type="match status" value="1"/>
</dbReference>
<dbReference type="Pfam" id="PF01546">
    <property type="entry name" value="Peptidase_M20"/>
    <property type="match status" value="1"/>
</dbReference>
<dbReference type="InterPro" id="IPR002933">
    <property type="entry name" value="Peptidase_M20"/>
</dbReference>